<dbReference type="NCBIfam" id="TIGR00644">
    <property type="entry name" value="recJ"/>
    <property type="match status" value="1"/>
</dbReference>
<evidence type="ECO:0000313" key="10">
    <source>
        <dbReference type="EMBL" id="ANC78003.1"/>
    </source>
</evidence>
<dbReference type="STRING" id="1221500.ABE65_014840"/>
<feature type="domain" description="RecJ OB" evidence="9">
    <location>
        <begin position="455"/>
        <end position="562"/>
    </location>
</feature>
<evidence type="ECO:0000259" key="7">
    <source>
        <dbReference type="Pfam" id="PF02272"/>
    </source>
</evidence>
<feature type="domain" description="DHHA1" evidence="7">
    <location>
        <begin position="346"/>
        <end position="441"/>
    </location>
</feature>
<keyword evidence="4" id="KW-0378">Hydrolase</keyword>
<keyword evidence="3" id="KW-0540">Nuclease</keyword>
<keyword evidence="11" id="KW-1185">Reference proteome</keyword>
<dbReference type="Pfam" id="PF10141">
    <property type="entry name" value="ssDNA-exonuc_C"/>
    <property type="match status" value="1"/>
</dbReference>
<evidence type="ECO:0000256" key="2">
    <source>
        <dbReference type="ARBA" id="ARBA00019841"/>
    </source>
</evidence>
<comment type="similarity">
    <text evidence="1">Belongs to the RecJ family.</text>
</comment>
<dbReference type="InterPro" id="IPR018779">
    <property type="entry name" value="RecJ_C"/>
</dbReference>
<dbReference type="Pfam" id="PF01368">
    <property type="entry name" value="DHH"/>
    <property type="match status" value="1"/>
</dbReference>
<dbReference type="InterPro" id="IPR004610">
    <property type="entry name" value="RecJ"/>
</dbReference>
<gene>
    <name evidence="10" type="ORF">ABE65_014840</name>
</gene>
<dbReference type="InterPro" id="IPR003156">
    <property type="entry name" value="DHHA1_dom"/>
</dbReference>
<dbReference type="Proteomes" id="UP000076623">
    <property type="component" value="Chromosome"/>
</dbReference>
<dbReference type="InterPro" id="IPR041122">
    <property type="entry name" value="RecJ_OB"/>
</dbReference>
<dbReference type="Pfam" id="PF02272">
    <property type="entry name" value="DHHA1"/>
    <property type="match status" value="1"/>
</dbReference>
<dbReference type="EMBL" id="CP015378">
    <property type="protein sequence ID" value="ANC78003.1"/>
    <property type="molecule type" value="Genomic_DNA"/>
</dbReference>
<dbReference type="PANTHER" id="PTHR30255">
    <property type="entry name" value="SINGLE-STRANDED-DNA-SPECIFIC EXONUCLEASE RECJ"/>
    <property type="match status" value="1"/>
</dbReference>
<evidence type="ECO:0000313" key="11">
    <source>
        <dbReference type="Proteomes" id="UP000076623"/>
    </source>
</evidence>
<dbReference type="InterPro" id="IPR001667">
    <property type="entry name" value="DDH_dom"/>
</dbReference>
<evidence type="ECO:0000256" key="1">
    <source>
        <dbReference type="ARBA" id="ARBA00005915"/>
    </source>
</evidence>
<keyword evidence="5 10" id="KW-0269">Exonuclease</keyword>
<dbReference type="SUPFAM" id="SSF64182">
    <property type="entry name" value="DHH phosphoesterases"/>
    <property type="match status" value="1"/>
</dbReference>
<proteinExistence type="inferred from homology"/>
<dbReference type="Gene3D" id="3.90.1640.30">
    <property type="match status" value="1"/>
</dbReference>
<dbReference type="Pfam" id="PF17768">
    <property type="entry name" value="RecJ_OB"/>
    <property type="match status" value="1"/>
</dbReference>
<name>A0A160INP6_9BACL</name>
<dbReference type="PANTHER" id="PTHR30255:SF2">
    <property type="entry name" value="SINGLE-STRANDED-DNA-SPECIFIC EXONUCLEASE RECJ"/>
    <property type="match status" value="1"/>
</dbReference>
<reference evidence="10 11" key="1">
    <citation type="submission" date="2016-04" db="EMBL/GenBank/DDBJ databases">
        <title>Complete genome sequence of Fictibacillus phosphorivorans G25-29, a strain toxic to nematodes.</title>
        <authorList>
            <person name="Zheng Z."/>
        </authorList>
    </citation>
    <scope>NUCLEOTIDE SEQUENCE [LARGE SCALE GENOMIC DNA]</scope>
    <source>
        <strain evidence="10 11">G25-29</strain>
    </source>
</reference>
<dbReference type="GO" id="GO:0008409">
    <property type="term" value="F:5'-3' exonuclease activity"/>
    <property type="evidence" value="ECO:0007669"/>
    <property type="project" value="InterPro"/>
</dbReference>
<evidence type="ECO:0000256" key="5">
    <source>
        <dbReference type="ARBA" id="ARBA00022839"/>
    </source>
</evidence>
<feature type="domain" description="Single-stranded-DNA-specific exonuclease RecJ C-terminal" evidence="8">
    <location>
        <begin position="569"/>
        <end position="773"/>
    </location>
</feature>
<protein>
    <recommendedName>
        <fullName evidence="2">Single-stranded-DNA-specific exonuclease RecJ</fullName>
    </recommendedName>
</protein>
<evidence type="ECO:0000259" key="8">
    <source>
        <dbReference type="Pfam" id="PF10141"/>
    </source>
</evidence>
<dbReference type="KEGG" id="fpn:ABE65_014840"/>
<evidence type="ECO:0000256" key="3">
    <source>
        <dbReference type="ARBA" id="ARBA00022722"/>
    </source>
</evidence>
<sequence length="783" mass="88151">MLEPRTRWEIQEPSKDKAKWLSQELDIPLLIANLLVVRGIETIEKAEAFLNIDISQFHDPFLMDGMKESVERIHKAVESSEKILIFGDYDADGVSSTTVMYYALKELGAEFDYYIPNRFTEGYGPNEPALRKAKEDGYSLVVTVDTGISAVHEANIAKEIGLDFIITDHHEAPPVLPDAYSIINPKKPGCTYPFSGLAGVGVAFKVAHALHGRPPLHLLDYACIGTIADLVPLVDENRVIAKLGIEALSKTDKIGLQELLKVAGLYEKELTAEDVGFAIGPRVNAAGRLGSAMPVVELFTSSDRDESAMLSEEIDSVNKERQGIVNEITKEAIAMVEESFPPEKNEVLVLAKEGWNPGVIGIVASRLVEKFYRPTIVLCLDPEKETAKGSARSIKGFDMFENLSESRDILPHFGGHPMAAGMTLSIHDVEELRSRLIQQAKQCLSPEDYQPVTSIDLTARLNEISLETVELLSTLSPFGVGNPSPRVMVEEVPIREMKKIGSQSNHLKLQVGNGELSVLDCIGFQKGSLLEEMTPYSLVSIVGQIQLNEWNGYRKPQLLLEDLSVNHFQLFDYRGLKDAAKRLIGLPYSKTCFIAFEDETRRHKDFEALSDQVIGEDELLTLPEDYFKEKNLVFLDVPPSLSRFSEWLETIGEPSRIYAVFHQSTEHFFTTLPTREHFKWFYGFLAKRKTFNVKRDGAELAKWKGWSKETIDFMSKVFFELDFVTIDDGVIFINKEPSKRELESSETYQKKFEQADIENQLVYSSYHSLKSWFTEQTRPKASL</sequence>
<dbReference type="GO" id="GO:0003676">
    <property type="term" value="F:nucleic acid binding"/>
    <property type="evidence" value="ECO:0007669"/>
    <property type="project" value="InterPro"/>
</dbReference>
<dbReference type="InterPro" id="IPR038763">
    <property type="entry name" value="DHH_sf"/>
</dbReference>
<organism evidence="10 11">
    <name type="scientific">Fictibacillus phosphorivorans</name>
    <dbReference type="NCBI Taxonomy" id="1221500"/>
    <lineage>
        <taxon>Bacteria</taxon>
        <taxon>Bacillati</taxon>
        <taxon>Bacillota</taxon>
        <taxon>Bacilli</taxon>
        <taxon>Bacillales</taxon>
        <taxon>Fictibacillaceae</taxon>
        <taxon>Fictibacillus</taxon>
    </lineage>
</organism>
<dbReference type="Gene3D" id="3.10.310.30">
    <property type="match status" value="1"/>
</dbReference>
<dbReference type="InterPro" id="IPR051673">
    <property type="entry name" value="SSDNA_exonuclease_RecJ"/>
</dbReference>
<dbReference type="GO" id="GO:0006281">
    <property type="term" value="P:DNA repair"/>
    <property type="evidence" value="ECO:0007669"/>
    <property type="project" value="InterPro"/>
</dbReference>
<evidence type="ECO:0000256" key="4">
    <source>
        <dbReference type="ARBA" id="ARBA00022801"/>
    </source>
</evidence>
<dbReference type="AlphaFoldDB" id="A0A160INP6"/>
<dbReference type="GO" id="GO:0006310">
    <property type="term" value="P:DNA recombination"/>
    <property type="evidence" value="ECO:0007669"/>
    <property type="project" value="InterPro"/>
</dbReference>
<evidence type="ECO:0000259" key="9">
    <source>
        <dbReference type="Pfam" id="PF17768"/>
    </source>
</evidence>
<feature type="domain" description="DDH" evidence="6">
    <location>
        <begin position="82"/>
        <end position="226"/>
    </location>
</feature>
<evidence type="ECO:0000259" key="6">
    <source>
        <dbReference type="Pfam" id="PF01368"/>
    </source>
</evidence>
<accession>A0A160INP6</accession>
<dbReference type="RefSeq" id="WP_066396480.1">
    <property type="nucleotide sequence ID" value="NZ_CP015378.1"/>
</dbReference>